<reference evidence="2 3" key="1">
    <citation type="journal article" date="2017" name="Genome Biol. Evol.">
        <title>Phytophthora megakarya and P. palmivora, closely related causal agents of cacao black pod rot, underwent increases in genome sizes and gene numbers by different mechanisms.</title>
        <authorList>
            <person name="Ali S.S."/>
            <person name="Shao J."/>
            <person name="Lary D.J."/>
            <person name="Kronmiller B."/>
            <person name="Shen D."/>
            <person name="Strem M.D."/>
            <person name="Amoako-Attah I."/>
            <person name="Akrofi A.Y."/>
            <person name="Begoude B.A."/>
            <person name="Ten Hoopen G.M."/>
            <person name="Coulibaly K."/>
            <person name="Kebe B.I."/>
            <person name="Melnick R.L."/>
            <person name="Guiltinan M.J."/>
            <person name="Tyler B.M."/>
            <person name="Meinhardt L.W."/>
            <person name="Bailey B.A."/>
        </authorList>
    </citation>
    <scope>NUCLEOTIDE SEQUENCE [LARGE SCALE GENOMIC DNA]</scope>
    <source>
        <strain evidence="3">sbr112.9</strain>
    </source>
</reference>
<dbReference type="OrthoDB" id="98589at2759"/>
<comment type="caution">
    <text evidence="2">The sequence shown here is derived from an EMBL/GenBank/DDBJ whole genome shotgun (WGS) entry which is preliminary data.</text>
</comment>
<dbReference type="PANTHER" id="PTHR34415">
    <property type="entry name" value="INTEGRASE CATALYTIC DOMAIN-CONTAINING PROTEIN"/>
    <property type="match status" value="1"/>
</dbReference>
<dbReference type="InterPro" id="IPR057191">
    <property type="entry name" value="DUF7869"/>
</dbReference>
<dbReference type="Pfam" id="PF25273">
    <property type="entry name" value="DUF7869"/>
    <property type="match status" value="1"/>
</dbReference>
<dbReference type="EMBL" id="NCKW01003412">
    <property type="protein sequence ID" value="POM76621.1"/>
    <property type="molecule type" value="Genomic_DNA"/>
</dbReference>
<accession>A0A2P4YFQ4</accession>
<protein>
    <recommendedName>
        <fullName evidence="1">DUF7869 domain-containing protein</fullName>
    </recommendedName>
</protein>
<proteinExistence type="predicted"/>
<feature type="domain" description="DUF7869" evidence="1">
    <location>
        <begin position="251"/>
        <end position="354"/>
    </location>
</feature>
<keyword evidence="3" id="KW-1185">Reference proteome</keyword>
<name>A0A2P4YFQ4_9STRA</name>
<dbReference type="Proteomes" id="UP000237271">
    <property type="component" value="Unassembled WGS sequence"/>
</dbReference>
<sequence>MKSLLRSLSTMTRSEKTLSRYTLLGTLMRISVGSARRYGLRDMFAYSFPFVGKVYRSSIGEQAHGNTLDKNVAAVDSCGSLSDSRSLPRGLKTNQDDGKKYFSSEMYTLLPAHFTWDVIYDEMHTTDSAAREGIYTLYYEESVDVAFPDYSYPILQKQSISRGEGRDARTPHGVSKANVSIKYKKGEAAVSDKYAVSVMDFSQNSTVPSVASHPSQSYVCSLLFVSCFREIDGVQTNYLYDETASGKGSEKINSILEYLVWTKVLAEVETRLIVYADNNSGQNKSNYVINFLLAQVDMGLLRHIDYKFFVKSHAKNSCDRGFVRIRKHIAKEYCYTVAHIVDAVKEFASNYVTVHIPRGSKQLKTYKALLTELYKFRTFSVDEESLGVVSCRKCRNDDPINRDLRRNSDDNLTTKKK</sequence>
<evidence type="ECO:0000313" key="3">
    <source>
        <dbReference type="Proteomes" id="UP000237271"/>
    </source>
</evidence>
<evidence type="ECO:0000259" key="1">
    <source>
        <dbReference type="Pfam" id="PF25273"/>
    </source>
</evidence>
<gene>
    <name evidence="2" type="ORF">PHPALM_6122</name>
</gene>
<organism evidence="2 3">
    <name type="scientific">Phytophthora palmivora</name>
    <dbReference type="NCBI Taxonomy" id="4796"/>
    <lineage>
        <taxon>Eukaryota</taxon>
        <taxon>Sar</taxon>
        <taxon>Stramenopiles</taxon>
        <taxon>Oomycota</taxon>
        <taxon>Peronosporomycetes</taxon>
        <taxon>Peronosporales</taxon>
        <taxon>Peronosporaceae</taxon>
        <taxon>Phytophthora</taxon>
    </lineage>
</organism>
<evidence type="ECO:0000313" key="2">
    <source>
        <dbReference type="EMBL" id="POM76621.1"/>
    </source>
</evidence>
<dbReference type="AlphaFoldDB" id="A0A2P4YFQ4"/>
<dbReference type="PANTHER" id="PTHR34415:SF1">
    <property type="entry name" value="INTEGRASE CATALYTIC DOMAIN-CONTAINING PROTEIN"/>
    <property type="match status" value="1"/>
</dbReference>